<evidence type="ECO:0000256" key="1">
    <source>
        <dbReference type="SAM" id="MobiDB-lite"/>
    </source>
</evidence>
<dbReference type="STRING" id="504472.Slin_6205"/>
<dbReference type="EMBL" id="CP001769">
    <property type="protein sequence ID" value="ADB42164.1"/>
    <property type="molecule type" value="Genomic_DNA"/>
</dbReference>
<reference evidence="3 4" key="1">
    <citation type="journal article" date="2010" name="Stand. Genomic Sci.">
        <title>Complete genome sequence of Spirosoma linguale type strain (1).</title>
        <authorList>
            <person name="Lail K."/>
            <person name="Sikorski J."/>
            <person name="Saunders E."/>
            <person name="Lapidus A."/>
            <person name="Glavina Del Rio T."/>
            <person name="Copeland A."/>
            <person name="Tice H."/>
            <person name="Cheng J.-F."/>
            <person name="Lucas S."/>
            <person name="Nolan M."/>
            <person name="Bruce D."/>
            <person name="Goodwin L."/>
            <person name="Pitluck S."/>
            <person name="Ivanova N."/>
            <person name="Mavromatis K."/>
            <person name="Ovchinnikova G."/>
            <person name="Pati A."/>
            <person name="Chen A."/>
            <person name="Palaniappan K."/>
            <person name="Land M."/>
            <person name="Hauser L."/>
            <person name="Chang Y.-J."/>
            <person name="Jeffries C.D."/>
            <person name="Chain P."/>
            <person name="Brettin T."/>
            <person name="Detter J.C."/>
            <person name="Schuetze A."/>
            <person name="Rohde M."/>
            <person name="Tindall B.J."/>
            <person name="Goeker M."/>
            <person name="Bristow J."/>
            <person name="Eisen J.A."/>
            <person name="Markowitz V."/>
            <person name="Hugenholtz P."/>
            <person name="Kyrpides N.C."/>
            <person name="Klenk H.-P."/>
            <person name="Chen F."/>
        </authorList>
    </citation>
    <scope>NUCLEOTIDE SEQUENCE [LARGE SCALE GENOMIC DNA]</scope>
    <source>
        <strain evidence="4">ATCC 33905 / DSM 74 / LMG 10896 / Claus 1</strain>
    </source>
</reference>
<dbReference type="HOGENOM" id="CLU_146081_0_0_10"/>
<keyword evidence="2" id="KW-0812">Transmembrane</keyword>
<keyword evidence="4" id="KW-1185">Reference proteome</keyword>
<keyword evidence="2" id="KW-0472">Membrane</keyword>
<sequence>MRSQLLTLLCILTFLSCGWGLIDSTVSFVQADAVAETTYVESKPDPAKKKDAPKQYFEDRSSDAPAPGDPDEIKSLAIAQFAYSLLTLIGAILMFRLRKIGFWIYVAGIAIGLILPIVLAGVGALNTSFGAFFSVIFAGLYWLSIKEMN</sequence>
<feature type="region of interest" description="Disordered" evidence="1">
    <location>
        <begin position="43"/>
        <end position="69"/>
    </location>
</feature>
<protein>
    <submittedName>
        <fullName evidence="3">Uncharacterized protein</fullName>
    </submittedName>
</protein>
<evidence type="ECO:0000313" key="4">
    <source>
        <dbReference type="Proteomes" id="UP000002028"/>
    </source>
</evidence>
<dbReference type="AlphaFoldDB" id="D2QTN2"/>
<feature type="transmembrane region" description="Helical" evidence="2">
    <location>
        <begin position="128"/>
        <end position="145"/>
    </location>
</feature>
<name>D2QTN2_SPILD</name>
<dbReference type="Proteomes" id="UP000002028">
    <property type="component" value="Chromosome"/>
</dbReference>
<organism evidence="3 4">
    <name type="scientific">Spirosoma linguale (strain ATCC 33905 / DSM 74 / LMG 10896 / Claus 1)</name>
    <dbReference type="NCBI Taxonomy" id="504472"/>
    <lineage>
        <taxon>Bacteria</taxon>
        <taxon>Pseudomonadati</taxon>
        <taxon>Bacteroidota</taxon>
        <taxon>Cytophagia</taxon>
        <taxon>Cytophagales</taxon>
        <taxon>Cytophagaceae</taxon>
        <taxon>Spirosoma</taxon>
    </lineage>
</organism>
<accession>D2QTN2</accession>
<feature type="compositionally biased region" description="Basic and acidic residues" evidence="1">
    <location>
        <begin position="43"/>
        <end position="62"/>
    </location>
</feature>
<dbReference type="PROSITE" id="PS51257">
    <property type="entry name" value="PROKAR_LIPOPROTEIN"/>
    <property type="match status" value="1"/>
</dbReference>
<feature type="transmembrane region" description="Helical" evidence="2">
    <location>
        <begin position="102"/>
        <end position="122"/>
    </location>
</feature>
<keyword evidence="2" id="KW-1133">Transmembrane helix</keyword>
<proteinExistence type="predicted"/>
<dbReference type="eggNOG" id="ENOG5032QA1">
    <property type="taxonomic scope" value="Bacteria"/>
</dbReference>
<dbReference type="KEGG" id="sli:Slin_6205"/>
<feature type="transmembrane region" description="Helical" evidence="2">
    <location>
        <begin position="77"/>
        <end position="95"/>
    </location>
</feature>
<evidence type="ECO:0000313" key="3">
    <source>
        <dbReference type="EMBL" id="ADB42164.1"/>
    </source>
</evidence>
<dbReference type="RefSeq" id="WP_012930648.1">
    <property type="nucleotide sequence ID" value="NC_013730.1"/>
</dbReference>
<gene>
    <name evidence="3" type="ordered locus">Slin_6205</name>
</gene>
<evidence type="ECO:0000256" key="2">
    <source>
        <dbReference type="SAM" id="Phobius"/>
    </source>
</evidence>